<keyword evidence="3" id="KW-1185">Reference proteome</keyword>
<dbReference type="Proteomes" id="UP000652761">
    <property type="component" value="Unassembled WGS sequence"/>
</dbReference>
<dbReference type="EMBL" id="NMUH01003037">
    <property type="protein sequence ID" value="MQM03455.1"/>
    <property type="molecule type" value="Genomic_DNA"/>
</dbReference>
<evidence type="ECO:0000313" key="3">
    <source>
        <dbReference type="Proteomes" id="UP000652761"/>
    </source>
</evidence>
<proteinExistence type="predicted"/>
<dbReference type="AlphaFoldDB" id="A0A843WFR4"/>
<accession>A0A843WFR4</accession>
<feature type="region of interest" description="Disordered" evidence="1">
    <location>
        <begin position="207"/>
        <end position="235"/>
    </location>
</feature>
<protein>
    <submittedName>
        <fullName evidence="2">Uncharacterized protein</fullName>
    </submittedName>
</protein>
<evidence type="ECO:0000313" key="2">
    <source>
        <dbReference type="EMBL" id="MQM03455.1"/>
    </source>
</evidence>
<feature type="compositionally biased region" description="Basic and acidic residues" evidence="1">
    <location>
        <begin position="1"/>
        <end position="12"/>
    </location>
</feature>
<sequence>MKEQRGVPRPADHLGQATSGAAAHENGGRDLDEPGGHIEGGDGMGDAKAEEELGLAVGEALFQLFPRVGGHAQRECLCAAPHHSQHHGALASLAGRWIDTSTLSGKGRATVSPHWMAPESRRPDAAPSTRWRKLVELSSSHSGVPGRASQPRPDAALRSMADMVGKAGNIFFLLFFVLRFLPGSRPVSSLASSMGIKVPVMARTRSKGITRHDDIENQDVEVTARGKKQPPSILP</sequence>
<gene>
    <name evidence="2" type="ORF">Taro_036234</name>
</gene>
<evidence type="ECO:0000256" key="1">
    <source>
        <dbReference type="SAM" id="MobiDB-lite"/>
    </source>
</evidence>
<comment type="caution">
    <text evidence="2">The sequence shown here is derived from an EMBL/GenBank/DDBJ whole genome shotgun (WGS) entry which is preliminary data.</text>
</comment>
<reference evidence="2" key="1">
    <citation type="submission" date="2017-07" db="EMBL/GenBank/DDBJ databases">
        <title>Taro Niue Genome Assembly and Annotation.</title>
        <authorList>
            <person name="Atibalentja N."/>
            <person name="Keating K."/>
            <person name="Fields C.J."/>
        </authorList>
    </citation>
    <scope>NUCLEOTIDE SEQUENCE</scope>
    <source>
        <strain evidence="2">Niue_2</strain>
        <tissue evidence="2">Leaf</tissue>
    </source>
</reference>
<feature type="region of interest" description="Disordered" evidence="1">
    <location>
        <begin position="108"/>
        <end position="129"/>
    </location>
</feature>
<feature type="region of interest" description="Disordered" evidence="1">
    <location>
        <begin position="1"/>
        <end position="46"/>
    </location>
</feature>
<organism evidence="2 3">
    <name type="scientific">Colocasia esculenta</name>
    <name type="common">Wild taro</name>
    <name type="synonym">Arum esculentum</name>
    <dbReference type="NCBI Taxonomy" id="4460"/>
    <lineage>
        <taxon>Eukaryota</taxon>
        <taxon>Viridiplantae</taxon>
        <taxon>Streptophyta</taxon>
        <taxon>Embryophyta</taxon>
        <taxon>Tracheophyta</taxon>
        <taxon>Spermatophyta</taxon>
        <taxon>Magnoliopsida</taxon>
        <taxon>Liliopsida</taxon>
        <taxon>Araceae</taxon>
        <taxon>Aroideae</taxon>
        <taxon>Colocasieae</taxon>
        <taxon>Colocasia</taxon>
    </lineage>
</organism>
<feature type="compositionally biased region" description="Basic and acidic residues" evidence="1">
    <location>
        <begin position="26"/>
        <end position="46"/>
    </location>
</feature>
<name>A0A843WFR4_COLES</name>